<dbReference type="AlphaFoldDB" id="A0A645HAH8"/>
<protein>
    <submittedName>
        <fullName evidence="1">Uncharacterized protein</fullName>
    </submittedName>
</protein>
<comment type="caution">
    <text evidence="1">The sequence shown here is derived from an EMBL/GenBank/DDBJ whole genome shotgun (WGS) entry which is preliminary data.</text>
</comment>
<reference evidence="1" key="1">
    <citation type="submission" date="2019-08" db="EMBL/GenBank/DDBJ databases">
        <authorList>
            <person name="Kucharzyk K."/>
            <person name="Murdoch R.W."/>
            <person name="Higgins S."/>
            <person name="Loffler F."/>
        </authorList>
    </citation>
    <scope>NUCLEOTIDE SEQUENCE</scope>
</reference>
<organism evidence="1">
    <name type="scientific">bioreactor metagenome</name>
    <dbReference type="NCBI Taxonomy" id="1076179"/>
    <lineage>
        <taxon>unclassified sequences</taxon>
        <taxon>metagenomes</taxon>
        <taxon>ecological metagenomes</taxon>
    </lineage>
</organism>
<proteinExistence type="predicted"/>
<accession>A0A645HAH8</accession>
<sequence>MLLPLMAAVAFALFVFPLILSSMATLFSTLCVYEVAAGEKAGDSAPLERVRLFSVASLDLSPPGMVMLIV</sequence>
<evidence type="ECO:0000313" key="1">
    <source>
        <dbReference type="EMBL" id="MPN35129.1"/>
    </source>
</evidence>
<name>A0A645HAH8_9ZZZZ</name>
<gene>
    <name evidence="1" type="ORF">SDC9_182624</name>
</gene>
<dbReference type="EMBL" id="VSSQ01088523">
    <property type="protein sequence ID" value="MPN35129.1"/>
    <property type="molecule type" value="Genomic_DNA"/>
</dbReference>